<dbReference type="EMBL" id="LT853882">
    <property type="protein sequence ID" value="SMQ97567.1"/>
    <property type="molecule type" value="Genomic_DNA"/>
</dbReference>
<evidence type="ECO:0000313" key="4">
    <source>
        <dbReference type="Proteomes" id="UP000195953"/>
    </source>
</evidence>
<dbReference type="eggNOG" id="COG3293">
    <property type="taxonomic scope" value="Bacteria"/>
</dbReference>
<dbReference type="STRING" id="48664.BER92_18000"/>
<evidence type="ECO:0000313" key="2">
    <source>
        <dbReference type="EMBL" id="SMR04971.1"/>
    </source>
</evidence>
<dbReference type="AlphaFoldDB" id="A0A1Y6H2K7"/>
<dbReference type="EMBL" id="LT853885">
    <property type="protein sequence ID" value="SMR04971.1"/>
    <property type="molecule type" value="Genomic_DNA"/>
</dbReference>
<accession>A0A1Y6H2K7</accession>
<sequence>MRSLVQEVQPVSDETVKVAFAKQSGTGQDPAQTARGEGIERHTTTLQAAKKGVDCFHEAECLSAASGGQIVSDASHATMSACQKTGRTALHRFATLMLMLGNAPALFPIS</sequence>
<evidence type="ECO:0000313" key="1">
    <source>
        <dbReference type="EMBL" id="SMQ97567.1"/>
    </source>
</evidence>
<organism evidence="2 4">
    <name type="scientific">Xanthomonas fragariae</name>
    <dbReference type="NCBI Taxonomy" id="48664"/>
    <lineage>
        <taxon>Bacteria</taxon>
        <taxon>Pseudomonadati</taxon>
        <taxon>Pseudomonadota</taxon>
        <taxon>Gammaproteobacteria</taxon>
        <taxon>Lysobacterales</taxon>
        <taxon>Lysobacteraceae</taxon>
        <taxon>Xanthomonas</taxon>
    </lineage>
</organism>
<evidence type="ECO:0000313" key="3">
    <source>
        <dbReference type="Proteomes" id="UP000195877"/>
    </source>
</evidence>
<dbReference type="Proteomes" id="UP000195877">
    <property type="component" value="Chromosome 1"/>
</dbReference>
<proteinExistence type="predicted"/>
<reference evidence="2 4" key="2">
    <citation type="submission" date="2017-05" db="EMBL/GenBank/DDBJ databases">
        <authorList>
            <person name="Song R."/>
            <person name="Chenine A.L."/>
            <person name="Ruprecht R.M."/>
        </authorList>
    </citation>
    <scope>NUCLEOTIDE SEQUENCE [LARGE SCALE GENOMIC DNA]</scope>
    <source>
        <strain evidence="2">PD5205</strain>
    </source>
</reference>
<reference evidence="1 3" key="1">
    <citation type="submission" date="2017-05" db="EMBL/GenBank/DDBJ databases">
        <authorList>
            <person name="Blom J."/>
        </authorList>
    </citation>
    <scope>NUCLEOTIDE SEQUENCE [LARGE SCALE GENOMIC DNA]</scope>
    <source>
        <strain evidence="1">PD885</strain>
    </source>
</reference>
<name>A0A1Y6H2K7_9XANT</name>
<gene>
    <name evidence="2" type="ORF">PD5205_03699</name>
    <name evidence="1" type="ORF">PD885_00295</name>
</gene>
<dbReference type="Proteomes" id="UP000195953">
    <property type="component" value="Chromosome 1"/>
</dbReference>
<protein>
    <submittedName>
        <fullName evidence="2">Is4 transposase protein</fullName>
    </submittedName>
</protein>
<keyword evidence="3" id="KW-1185">Reference proteome</keyword>